<dbReference type="EMBL" id="EU960540">
    <property type="protein sequence ID" value="ACG32658.1"/>
    <property type="molecule type" value="mRNA"/>
</dbReference>
<protein>
    <submittedName>
        <fullName evidence="2">Uncharacterized protein</fullName>
    </submittedName>
</protein>
<feature type="compositionally biased region" description="Basic and acidic residues" evidence="1">
    <location>
        <begin position="1"/>
        <end position="10"/>
    </location>
</feature>
<evidence type="ECO:0000256" key="1">
    <source>
        <dbReference type="SAM" id="MobiDB-lite"/>
    </source>
</evidence>
<sequence>MKKDIEKDVEHEMEDSVSTYQNADVGEGKISCCQ</sequence>
<accession>B6T6C5</accession>
<organism evidence="2">
    <name type="scientific">Zea mays</name>
    <name type="common">Maize</name>
    <dbReference type="NCBI Taxonomy" id="4577"/>
    <lineage>
        <taxon>Eukaryota</taxon>
        <taxon>Viridiplantae</taxon>
        <taxon>Streptophyta</taxon>
        <taxon>Embryophyta</taxon>
        <taxon>Tracheophyta</taxon>
        <taxon>Spermatophyta</taxon>
        <taxon>Magnoliopsida</taxon>
        <taxon>Liliopsida</taxon>
        <taxon>Poales</taxon>
        <taxon>Poaceae</taxon>
        <taxon>PACMAD clade</taxon>
        <taxon>Panicoideae</taxon>
        <taxon>Andropogonodae</taxon>
        <taxon>Andropogoneae</taxon>
        <taxon>Tripsacinae</taxon>
        <taxon>Zea</taxon>
    </lineage>
</organism>
<proteinExistence type="evidence at transcript level"/>
<dbReference type="AlphaFoldDB" id="B6T6C5"/>
<evidence type="ECO:0000313" key="2">
    <source>
        <dbReference type="EMBL" id="ACG32658.1"/>
    </source>
</evidence>
<feature type="region of interest" description="Disordered" evidence="1">
    <location>
        <begin position="1"/>
        <end position="34"/>
    </location>
</feature>
<name>B6T6C5_MAIZE</name>
<reference evidence="2" key="1">
    <citation type="journal article" date="2009" name="Plant Mol. Biol.">
        <title>Insights into corn genes derived from large-scale cDNA sequencing.</title>
        <authorList>
            <person name="Alexandrov N.N."/>
            <person name="Brover V.V."/>
            <person name="Freidin S."/>
            <person name="Troukhan M.E."/>
            <person name="Tatarinova T.V."/>
            <person name="Zhang H."/>
            <person name="Swaller T.J."/>
            <person name="Lu Y.P."/>
            <person name="Bouck J."/>
            <person name="Flavell R.B."/>
            <person name="Feldmann K.A."/>
        </authorList>
    </citation>
    <scope>NUCLEOTIDE SEQUENCE</scope>
</reference>